<keyword evidence="1" id="KW-0472">Membrane</keyword>
<keyword evidence="1" id="KW-1133">Transmembrane helix</keyword>
<feature type="transmembrane region" description="Helical" evidence="1">
    <location>
        <begin position="76"/>
        <end position="94"/>
    </location>
</feature>
<dbReference type="OrthoDB" id="3692311at2759"/>
<name>A0A6G1JIU0_9PLEO</name>
<feature type="transmembrane region" description="Helical" evidence="1">
    <location>
        <begin position="517"/>
        <end position="540"/>
    </location>
</feature>
<reference evidence="2" key="1">
    <citation type="journal article" date="2020" name="Stud. Mycol.">
        <title>101 Dothideomycetes genomes: a test case for predicting lifestyles and emergence of pathogens.</title>
        <authorList>
            <person name="Haridas S."/>
            <person name="Albert R."/>
            <person name="Binder M."/>
            <person name="Bloem J."/>
            <person name="Labutti K."/>
            <person name="Salamov A."/>
            <person name="Andreopoulos B."/>
            <person name="Baker S."/>
            <person name="Barry K."/>
            <person name="Bills G."/>
            <person name="Bluhm B."/>
            <person name="Cannon C."/>
            <person name="Castanera R."/>
            <person name="Culley D."/>
            <person name="Daum C."/>
            <person name="Ezra D."/>
            <person name="Gonzalez J."/>
            <person name="Henrissat B."/>
            <person name="Kuo A."/>
            <person name="Liang C."/>
            <person name="Lipzen A."/>
            <person name="Lutzoni F."/>
            <person name="Magnuson J."/>
            <person name="Mondo S."/>
            <person name="Nolan M."/>
            <person name="Ohm R."/>
            <person name="Pangilinan J."/>
            <person name="Park H.-J."/>
            <person name="Ramirez L."/>
            <person name="Alfaro M."/>
            <person name="Sun H."/>
            <person name="Tritt A."/>
            <person name="Yoshinaga Y."/>
            <person name="Zwiers L.-H."/>
            <person name="Turgeon B."/>
            <person name="Goodwin S."/>
            <person name="Spatafora J."/>
            <person name="Crous P."/>
            <person name="Grigoriev I."/>
        </authorList>
    </citation>
    <scope>NUCLEOTIDE SEQUENCE</scope>
    <source>
        <strain evidence="2">CBS 122367</strain>
    </source>
</reference>
<gene>
    <name evidence="2" type="ORF">K458DRAFT_439178</name>
</gene>
<proteinExistence type="predicted"/>
<evidence type="ECO:0000313" key="2">
    <source>
        <dbReference type="EMBL" id="KAF2690085.1"/>
    </source>
</evidence>
<keyword evidence="1" id="KW-0812">Transmembrane</keyword>
<dbReference type="EMBL" id="MU005571">
    <property type="protein sequence ID" value="KAF2690085.1"/>
    <property type="molecule type" value="Genomic_DNA"/>
</dbReference>
<dbReference type="AlphaFoldDB" id="A0A6G1JIU0"/>
<feature type="transmembrane region" description="Helical" evidence="1">
    <location>
        <begin position="114"/>
        <end position="132"/>
    </location>
</feature>
<keyword evidence="3" id="KW-1185">Reference proteome</keyword>
<protein>
    <submittedName>
        <fullName evidence="2">Uncharacterized protein</fullName>
    </submittedName>
</protein>
<dbReference type="Proteomes" id="UP000799291">
    <property type="component" value="Unassembled WGS sequence"/>
</dbReference>
<feature type="transmembrane region" description="Helical" evidence="1">
    <location>
        <begin position="166"/>
        <end position="184"/>
    </location>
</feature>
<accession>A0A6G1JIU0</accession>
<evidence type="ECO:0000313" key="3">
    <source>
        <dbReference type="Proteomes" id="UP000799291"/>
    </source>
</evidence>
<evidence type="ECO:0000256" key="1">
    <source>
        <dbReference type="SAM" id="Phobius"/>
    </source>
</evidence>
<sequence length="606" mass="66588">MGYAPVNWNAHNAPEEQWNDVQLQPYSSHPASLYSTPSGPPPDVKGYAESEHSLLEHSKGWPVQSQRIWTITPFRAFMMCFDVILASGPIMFIAARLDGHEVSPYGQHLRQALLLSPTIFPVISAALMGRCFRSIGLFLAERGTTLGRLEQLIGCNSLFSALERQIALRSWSIVGLILAVLWLLSALGGQSALRLLGQEDASTWSNGTFQYLNPIAIEDSSMMGASAANSGRSTFTSIFLAALLTSTSYGSTAADLGENVKMPAYSSIENTAPGEWKLVPDANSTNITYASLIGIPVANIDKNGQSNFSIKARQWDITCDSNQRLLSDKADFGNQTATWKMDYTDHGCTQYPCKISFKSIAGRDKETTLDDDNIYTVASCELFYEYLETIVNCNRTSYNYSSDMDGFTRSTLTSNTMKFLITVDSYGVGSKWMMDPNNFIGASSDSVKLYEPSLDVLATRLTVVFNAFWQSTYATLAIGGNLPNNLTSLADNSPFLTFNDTSASILSPSPPVYKTNWTWVTALFVSSIILQIAAYIGLVLKYYTCVSDITGYASSMTLLNPYVPTPTGGTTLHRLKRAALLQDMPVRIGTADEGQVGRLDWRRLYI</sequence>
<organism evidence="2 3">
    <name type="scientific">Lentithecium fluviatile CBS 122367</name>
    <dbReference type="NCBI Taxonomy" id="1168545"/>
    <lineage>
        <taxon>Eukaryota</taxon>
        <taxon>Fungi</taxon>
        <taxon>Dikarya</taxon>
        <taxon>Ascomycota</taxon>
        <taxon>Pezizomycotina</taxon>
        <taxon>Dothideomycetes</taxon>
        <taxon>Pleosporomycetidae</taxon>
        <taxon>Pleosporales</taxon>
        <taxon>Massarineae</taxon>
        <taxon>Lentitheciaceae</taxon>
        <taxon>Lentithecium</taxon>
    </lineage>
</organism>